<sequence length="117" mass="12721">MKPTPHFVVGNLALKCFFFLHLGANNTTKQGITGQYIQSLQTVVDKERDSGASFLGRDTGALQAGPGSLLLPAAENSSATQQHTTQHGEPLCLCPRTPRRGTAPCLRRFEIHYMLAI</sequence>
<keyword evidence="1" id="KW-0732">Signal</keyword>
<dbReference type="Proteomes" id="UP000024635">
    <property type="component" value="Unassembled WGS sequence"/>
</dbReference>
<keyword evidence="3" id="KW-1185">Reference proteome</keyword>
<evidence type="ECO:0000313" key="2">
    <source>
        <dbReference type="EMBL" id="EYB84769.1"/>
    </source>
</evidence>
<feature type="signal peptide" evidence="1">
    <location>
        <begin position="1"/>
        <end position="23"/>
    </location>
</feature>
<reference evidence="3" key="1">
    <citation type="journal article" date="2015" name="Nat. Genet.">
        <title>The genome and transcriptome of the zoonotic hookworm Ancylostoma ceylanicum identify infection-specific gene families.</title>
        <authorList>
            <person name="Schwarz E.M."/>
            <person name="Hu Y."/>
            <person name="Antoshechkin I."/>
            <person name="Miller M.M."/>
            <person name="Sternberg P.W."/>
            <person name="Aroian R.V."/>
        </authorList>
    </citation>
    <scope>NUCLEOTIDE SEQUENCE</scope>
    <source>
        <strain evidence="3">HY135</strain>
    </source>
</reference>
<comment type="caution">
    <text evidence="2">The sequence shown here is derived from an EMBL/GenBank/DDBJ whole genome shotgun (WGS) entry which is preliminary data.</text>
</comment>
<dbReference type="AlphaFoldDB" id="A0A016S3E2"/>
<evidence type="ECO:0000256" key="1">
    <source>
        <dbReference type="SAM" id="SignalP"/>
    </source>
</evidence>
<gene>
    <name evidence="2" type="primary">Acey_s0310.g2097</name>
    <name evidence="2" type="ORF">Y032_0310g2097</name>
</gene>
<dbReference type="EMBL" id="JARK01001646">
    <property type="protein sequence ID" value="EYB84769.1"/>
    <property type="molecule type" value="Genomic_DNA"/>
</dbReference>
<protein>
    <submittedName>
        <fullName evidence="2">Uncharacterized protein</fullName>
    </submittedName>
</protein>
<organism evidence="2 3">
    <name type="scientific">Ancylostoma ceylanicum</name>
    <dbReference type="NCBI Taxonomy" id="53326"/>
    <lineage>
        <taxon>Eukaryota</taxon>
        <taxon>Metazoa</taxon>
        <taxon>Ecdysozoa</taxon>
        <taxon>Nematoda</taxon>
        <taxon>Chromadorea</taxon>
        <taxon>Rhabditida</taxon>
        <taxon>Rhabditina</taxon>
        <taxon>Rhabditomorpha</taxon>
        <taxon>Strongyloidea</taxon>
        <taxon>Ancylostomatidae</taxon>
        <taxon>Ancylostomatinae</taxon>
        <taxon>Ancylostoma</taxon>
    </lineage>
</organism>
<name>A0A016S3E2_9BILA</name>
<feature type="chain" id="PRO_5001486043" evidence="1">
    <location>
        <begin position="24"/>
        <end position="117"/>
    </location>
</feature>
<accession>A0A016S3E2</accession>
<evidence type="ECO:0000313" key="3">
    <source>
        <dbReference type="Proteomes" id="UP000024635"/>
    </source>
</evidence>
<proteinExistence type="predicted"/>